<evidence type="ECO:0000256" key="6">
    <source>
        <dbReference type="ARBA" id="ARBA00023136"/>
    </source>
</evidence>
<comment type="subcellular location">
    <subcellularLocation>
        <location evidence="1">Cell membrane</location>
        <topology evidence="1">Multi-pass membrane protein</topology>
    </subcellularLocation>
</comment>
<evidence type="ECO:0000256" key="4">
    <source>
        <dbReference type="ARBA" id="ARBA00022692"/>
    </source>
</evidence>
<dbReference type="CDD" id="cd06853">
    <property type="entry name" value="GT_WecA_like"/>
    <property type="match status" value="1"/>
</dbReference>
<evidence type="ECO:0000256" key="5">
    <source>
        <dbReference type="ARBA" id="ARBA00022989"/>
    </source>
</evidence>
<reference evidence="8 9" key="1">
    <citation type="submission" date="2019-08" db="EMBL/GenBank/DDBJ databases">
        <title>Archangium and Cystobacter genomes.</title>
        <authorList>
            <person name="Chen I.-C.K."/>
            <person name="Wielgoss S."/>
        </authorList>
    </citation>
    <scope>NUCLEOTIDE SEQUENCE [LARGE SCALE GENOMIC DNA]</scope>
    <source>
        <strain evidence="8 9">Cbm 6</strain>
    </source>
</reference>
<name>A0ABY9WN03_9BACT</name>
<keyword evidence="5 7" id="KW-1133">Transmembrane helix</keyword>
<accession>A0ABY9WN03</accession>
<evidence type="ECO:0000313" key="9">
    <source>
        <dbReference type="Proteomes" id="UP001611383"/>
    </source>
</evidence>
<feature type="transmembrane region" description="Helical" evidence="7">
    <location>
        <begin position="192"/>
        <end position="210"/>
    </location>
</feature>
<keyword evidence="2" id="KW-1003">Cell membrane</keyword>
<evidence type="ECO:0000256" key="2">
    <source>
        <dbReference type="ARBA" id="ARBA00022475"/>
    </source>
</evidence>
<dbReference type="PANTHER" id="PTHR22926:SF3">
    <property type="entry name" value="UNDECAPRENYL-PHOSPHATE ALPHA-N-ACETYLGLUCOSAMINYL 1-PHOSPHATE TRANSFERASE"/>
    <property type="match status" value="1"/>
</dbReference>
<feature type="transmembrane region" description="Helical" evidence="7">
    <location>
        <begin position="111"/>
        <end position="128"/>
    </location>
</feature>
<dbReference type="InterPro" id="IPR018480">
    <property type="entry name" value="PNAcMuramoyl-5peptid_Trfase_CS"/>
</dbReference>
<feature type="transmembrane region" description="Helical" evidence="7">
    <location>
        <begin position="323"/>
        <end position="340"/>
    </location>
</feature>
<sequence>MITYLVAFLVALMVAMVLTLVVRNRALAWGLLDQANSSRKIHVQPIPRLGGIGMVGGFFAPLCALFLVDSGVGNHFQAQTALVWGLFGGGLGVAALGLYDDLRGAGAKLKFAVQLVLALGLYALGFRVDHIANPFGPEIPLGVLGLPFTVMWVVGVINALNLIDGLDGLAGGVAFFGVGTNFILALSNGDVVLCLMMAALAGAILGFLVFNFNPASIFMGDTGSMFLGFVLAAVSIKTSAKSGTAVAMLVPVMALGLPIMDTLLAMVRRTLVGRPMFSADKEHIHHRLMSRLVLSHRSAVLVMYGLCALFTLTALGLHWANRAQSAMLLVGMGVVVTVLMRKLGYLDLRRASGVSEVRRKNIRLRSLVKEVTDSVRSATGVKDLWAAVRPLADALEASRLELRLERQQGHHRDGLTFETQRPAGSALPLEVFLDVKGGDQKLGRFSMAWSDGRSEINRDEELALELVADALGDRAAKLLAQAEADPQRVVSLRR</sequence>
<protein>
    <submittedName>
        <fullName evidence="8">Undecaprenyl/decaprenyl-phosphate alpha-N-acetylglucosaminyl 1-phosphate transferase</fullName>
    </submittedName>
</protein>
<evidence type="ECO:0000256" key="3">
    <source>
        <dbReference type="ARBA" id="ARBA00022679"/>
    </source>
</evidence>
<evidence type="ECO:0000256" key="1">
    <source>
        <dbReference type="ARBA" id="ARBA00004651"/>
    </source>
</evidence>
<feature type="transmembrane region" description="Helical" evidence="7">
    <location>
        <begin position="6"/>
        <end position="28"/>
    </location>
</feature>
<gene>
    <name evidence="8" type="ORF">F0U60_08860</name>
</gene>
<feature type="transmembrane region" description="Helical" evidence="7">
    <location>
        <begin position="299"/>
        <end position="317"/>
    </location>
</feature>
<evidence type="ECO:0000313" key="8">
    <source>
        <dbReference type="EMBL" id="WNG44202.1"/>
    </source>
</evidence>
<feature type="transmembrane region" description="Helical" evidence="7">
    <location>
        <begin position="140"/>
        <end position="161"/>
    </location>
</feature>
<dbReference type="RefSeq" id="WP_395816552.1">
    <property type="nucleotide sequence ID" value="NZ_CP043494.1"/>
</dbReference>
<evidence type="ECO:0000256" key="7">
    <source>
        <dbReference type="SAM" id="Phobius"/>
    </source>
</evidence>
<dbReference type="PROSITE" id="PS01348">
    <property type="entry name" value="MRAY_2"/>
    <property type="match status" value="1"/>
</dbReference>
<keyword evidence="6 7" id="KW-0472">Membrane</keyword>
<keyword evidence="3 8" id="KW-0808">Transferase</keyword>
<organism evidence="8 9">
    <name type="scientific">Archangium minus</name>
    <dbReference type="NCBI Taxonomy" id="83450"/>
    <lineage>
        <taxon>Bacteria</taxon>
        <taxon>Pseudomonadati</taxon>
        <taxon>Myxococcota</taxon>
        <taxon>Myxococcia</taxon>
        <taxon>Myxococcales</taxon>
        <taxon>Cystobacterineae</taxon>
        <taxon>Archangiaceae</taxon>
        <taxon>Archangium</taxon>
    </lineage>
</organism>
<feature type="transmembrane region" description="Helical" evidence="7">
    <location>
        <begin position="49"/>
        <end position="68"/>
    </location>
</feature>
<dbReference type="Proteomes" id="UP001611383">
    <property type="component" value="Chromosome"/>
</dbReference>
<feature type="transmembrane region" description="Helical" evidence="7">
    <location>
        <begin position="168"/>
        <end position="186"/>
    </location>
</feature>
<dbReference type="Pfam" id="PF00953">
    <property type="entry name" value="Glycos_transf_4"/>
    <property type="match status" value="1"/>
</dbReference>
<dbReference type="EMBL" id="CP043494">
    <property type="protein sequence ID" value="WNG44202.1"/>
    <property type="molecule type" value="Genomic_DNA"/>
</dbReference>
<keyword evidence="9" id="KW-1185">Reference proteome</keyword>
<dbReference type="GO" id="GO:0016740">
    <property type="term" value="F:transferase activity"/>
    <property type="evidence" value="ECO:0007669"/>
    <property type="project" value="UniProtKB-KW"/>
</dbReference>
<dbReference type="PANTHER" id="PTHR22926">
    <property type="entry name" value="PHOSPHO-N-ACETYLMURAMOYL-PENTAPEPTIDE-TRANSFERASE"/>
    <property type="match status" value="1"/>
</dbReference>
<feature type="transmembrane region" description="Helical" evidence="7">
    <location>
        <begin position="80"/>
        <end position="99"/>
    </location>
</feature>
<feature type="transmembrane region" description="Helical" evidence="7">
    <location>
        <begin position="248"/>
        <end position="267"/>
    </location>
</feature>
<proteinExistence type="predicted"/>
<dbReference type="InterPro" id="IPR000715">
    <property type="entry name" value="Glycosyl_transferase_4"/>
</dbReference>
<keyword evidence="4 7" id="KW-0812">Transmembrane</keyword>